<protein>
    <submittedName>
        <fullName evidence="2">Molybdopterin dinucleotide-binding region</fullName>
    </submittedName>
</protein>
<evidence type="ECO:0000259" key="1">
    <source>
        <dbReference type="Pfam" id="PF01568"/>
    </source>
</evidence>
<keyword evidence="3" id="KW-1185">Reference proteome</keyword>
<dbReference type="GO" id="GO:0016491">
    <property type="term" value="F:oxidoreductase activity"/>
    <property type="evidence" value="ECO:0007669"/>
    <property type="project" value="InterPro"/>
</dbReference>
<dbReference type="Pfam" id="PF01568">
    <property type="entry name" value="Molydop_binding"/>
    <property type="match status" value="1"/>
</dbReference>
<evidence type="ECO:0000313" key="3">
    <source>
        <dbReference type="Proteomes" id="UP000218615"/>
    </source>
</evidence>
<gene>
    <name evidence="2" type="ORF">MNV_330059</name>
</gene>
<reference evidence="3" key="1">
    <citation type="submission" date="2017-06" db="EMBL/GenBank/DDBJ databases">
        <authorList>
            <person name="Cremers G."/>
        </authorList>
    </citation>
    <scope>NUCLEOTIDE SEQUENCE [LARGE SCALE GENOMIC DNA]</scope>
</reference>
<dbReference type="Proteomes" id="UP000218615">
    <property type="component" value="Unassembled WGS sequence"/>
</dbReference>
<dbReference type="SUPFAM" id="SSF50692">
    <property type="entry name" value="ADC-like"/>
    <property type="match status" value="1"/>
</dbReference>
<organism evidence="2 3">
    <name type="scientific">Candidatus Methanoperedens nitratireducens</name>
    <dbReference type="NCBI Taxonomy" id="1392998"/>
    <lineage>
        <taxon>Archaea</taxon>
        <taxon>Methanobacteriati</taxon>
        <taxon>Methanobacteriota</taxon>
        <taxon>Stenosarchaea group</taxon>
        <taxon>Methanomicrobia</taxon>
        <taxon>Methanosarcinales</taxon>
        <taxon>ANME-2 cluster</taxon>
        <taxon>Candidatus Methanoperedentaceae</taxon>
        <taxon>Candidatus Methanoperedens</taxon>
    </lineage>
</organism>
<dbReference type="InterPro" id="IPR006657">
    <property type="entry name" value="MoPterin_dinucl-bd_dom"/>
</dbReference>
<sequence>MGIDVGKFLKAPEYDIRITTYRDIFQVEALEQDRFGEEYKKLSAAVMMGKSDMEKMGFKAGDRVRLTNNNGSIVVEVRATRRDEPGGIAFMVNSPWSNLLVSSDAGDNGIPEFKNIIARISLTKEEITPLEKLMGL</sequence>
<accession>A0A284VQ32</accession>
<dbReference type="InterPro" id="IPR009010">
    <property type="entry name" value="Asp_de-COase-like_dom_sf"/>
</dbReference>
<dbReference type="AlphaFoldDB" id="A0A284VQ32"/>
<dbReference type="RefSeq" id="WP_257000036.1">
    <property type="nucleotide sequence ID" value="NZ_FZMP01000178.1"/>
</dbReference>
<evidence type="ECO:0000313" key="2">
    <source>
        <dbReference type="EMBL" id="SNQ61391.1"/>
    </source>
</evidence>
<dbReference type="Gene3D" id="2.40.40.20">
    <property type="match status" value="1"/>
</dbReference>
<dbReference type="GO" id="GO:0043546">
    <property type="term" value="F:molybdopterin cofactor binding"/>
    <property type="evidence" value="ECO:0007669"/>
    <property type="project" value="InterPro"/>
</dbReference>
<dbReference type="EMBL" id="FZMP01000178">
    <property type="protein sequence ID" value="SNQ61391.1"/>
    <property type="molecule type" value="Genomic_DNA"/>
</dbReference>
<feature type="domain" description="Molybdopterin dinucleotide-binding" evidence="1">
    <location>
        <begin position="17"/>
        <end position="115"/>
    </location>
</feature>
<name>A0A284VQ32_9EURY</name>
<proteinExistence type="predicted"/>